<evidence type="ECO:0000313" key="7">
    <source>
        <dbReference type="EMBL" id="AMN15945.1"/>
    </source>
</evidence>
<dbReference type="EMBL" id="KU738900">
    <property type="protein sequence ID" value="AMN15807.1"/>
    <property type="molecule type" value="Genomic_DNA"/>
</dbReference>
<reference evidence="2" key="3">
    <citation type="submission" date="2016-08" db="EMBL/GenBank/DDBJ databases">
        <authorList>
            <person name="Seilhamer J.J."/>
        </authorList>
    </citation>
    <scope>NUCLEOTIDE SEQUENCE</scope>
    <source>
        <strain evidence="2">AC53</strain>
        <strain evidence="8">AC53T4.1</strain>
        <strain evidence="9">AC53T4.2</strain>
    </source>
</reference>
<organism evidence="2">
    <name type="scientific">Helicoverpa SNPV AC53</name>
    <dbReference type="NCBI Taxonomy" id="1569367"/>
    <lineage>
        <taxon>Viruses</taxon>
        <taxon>Viruses incertae sedis</taxon>
        <taxon>Naldaviricetes</taxon>
        <taxon>Lefavirales</taxon>
        <taxon>Baculoviridae</taxon>
        <taxon>Alphabaculovirus</taxon>
        <taxon>Alphabaculovirus helarmigerae</taxon>
    </lineage>
</organism>
<name>A0A075TSR9_9ABAC</name>
<proteinExistence type="inferred from homology"/>
<dbReference type="EMBL" id="KU738898">
    <property type="protein sequence ID" value="AMN15531.1"/>
    <property type="molecule type" value="Genomic_DNA"/>
</dbReference>
<evidence type="ECO:0000313" key="9">
    <source>
        <dbReference type="EMBL" id="AMN16221.1"/>
    </source>
</evidence>
<accession>A0A075TSR9</accession>
<dbReference type="Pfam" id="PF00167">
    <property type="entry name" value="FGF"/>
    <property type="match status" value="1"/>
</dbReference>
<protein>
    <submittedName>
        <fullName evidence="2">FGF</fullName>
    </submittedName>
</protein>
<evidence type="ECO:0000313" key="6">
    <source>
        <dbReference type="EMBL" id="AMN15807.1"/>
    </source>
</evidence>
<dbReference type="CDD" id="cd23311">
    <property type="entry name" value="beta-trefoil_FGF_Bnl-like"/>
    <property type="match status" value="1"/>
</dbReference>
<dbReference type="SMART" id="SM00442">
    <property type="entry name" value="FGF"/>
    <property type="match status" value="1"/>
</dbReference>
<reference evidence="2" key="1">
    <citation type="journal article" date="2015" name="Genome Announc.">
        <title>Complete Genome Sequences of Helicoverpa armigera Single Nucleopolyhedrovirus Strains AC53 and H25EA1 from Australia.</title>
        <authorList>
            <person name="Noune C."/>
            <person name="Hauxwell C."/>
        </authorList>
    </citation>
    <scope>NUCLEOTIDE SEQUENCE</scope>
    <source>
        <strain evidence="2">AC53</strain>
    </source>
</reference>
<dbReference type="Gene3D" id="2.80.10.50">
    <property type="match status" value="1"/>
</dbReference>
<evidence type="ECO:0000313" key="3">
    <source>
        <dbReference type="EMBL" id="AMN15393.1"/>
    </source>
</evidence>
<dbReference type="EMBL" id="KU738899">
    <property type="protein sequence ID" value="AMN15669.1"/>
    <property type="molecule type" value="Genomic_DNA"/>
</dbReference>
<dbReference type="EMBL" id="KU738901">
    <property type="protein sequence ID" value="AMN15945.1"/>
    <property type="molecule type" value="Genomic_DNA"/>
</dbReference>
<sequence length="301" mass="34358">MFSVLLRTLLFLLCSTYMWSVSARPGAHENASRPIQIVMRHRYLSVARNGTVWGITNSTDSHSVFYRVPHYMNHLLKAAQTCRYICVNQCGYVYTAIVPNSECLWSTEIKETAYVMYKQFDSNTRAYLALNREGKPRNVLVNSSGVHRPLEPSSVKLTTLDWKHASITHKCVVSPNINEKLAYKPRKICDLDIRTLETTNDYVALKHSNVNATEGVNQTNFYSVENDFSIQLLPDSPKTSQRSYLEGQIQEILKEDSESQRAYPQTSSMLPLTVTVYNTNVYFHECVPAPLKMKTSKKNNV</sequence>
<reference evidence="3" key="2">
    <citation type="journal article" date="2016" name="Genome Announc.">
        <title>Complete Genome Sequences of Seven Helicoverpa armigera SNPV-AC53-Derived Strains.</title>
        <authorList>
            <person name="Noune C."/>
            <person name="Hauxwell C."/>
        </authorList>
    </citation>
    <scope>NUCLEOTIDE SEQUENCE</scope>
    <source>
        <strain evidence="3">AC53C3</strain>
        <strain evidence="4">AC53C5</strain>
        <strain evidence="5">AC53C6</strain>
        <strain evidence="6">AC53C9</strain>
        <strain evidence="7">AC53T2</strain>
        <strain evidence="10">AC53T5</strain>
    </source>
</reference>
<comment type="similarity">
    <text evidence="1">Belongs to the heparin-binding growth factors family.</text>
</comment>
<dbReference type="PANTHER" id="PTHR11486">
    <property type="entry name" value="FIBROBLAST GROWTH FACTOR"/>
    <property type="match status" value="1"/>
</dbReference>
<dbReference type="SUPFAM" id="SSF50353">
    <property type="entry name" value="Cytokine"/>
    <property type="match status" value="1"/>
</dbReference>
<evidence type="ECO:0000313" key="10">
    <source>
        <dbReference type="EMBL" id="AMN16359.1"/>
    </source>
</evidence>
<dbReference type="EMBL" id="KU738903">
    <property type="protein sequence ID" value="AMN16221.1"/>
    <property type="molecule type" value="Genomic_DNA"/>
</dbReference>
<dbReference type="InterPro" id="IPR002209">
    <property type="entry name" value="Fibroblast_GF_fam"/>
</dbReference>
<dbReference type="EMBL" id="KU738902">
    <property type="protein sequence ID" value="AMN16083.1"/>
    <property type="molecule type" value="Genomic_DNA"/>
</dbReference>
<dbReference type="EMBL" id="KJ909666">
    <property type="protein sequence ID" value="AIG63156.1"/>
    <property type="molecule type" value="Genomic_DNA"/>
</dbReference>
<evidence type="ECO:0000313" key="5">
    <source>
        <dbReference type="EMBL" id="AMN15669.1"/>
    </source>
</evidence>
<evidence type="ECO:0000313" key="2">
    <source>
        <dbReference type="EMBL" id="AIG63156.1"/>
    </source>
</evidence>
<evidence type="ECO:0000313" key="4">
    <source>
        <dbReference type="EMBL" id="AMN15531.1"/>
    </source>
</evidence>
<dbReference type="EMBL" id="KU738904">
    <property type="protein sequence ID" value="AMN16359.1"/>
    <property type="molecule type" value="Genomic_DNA"/>
</dbReference>
<gene>
    <name evidence="2" type="ORF">HaSNPV-AC53_115</name>
</gene>
<evidence type="ECO:0000256" key="1">
    <source>
        <dbReference type="ARBA" id="ARBA00007936"/>
    </source>
</evidence>
<dbReference type="GO" id="GO:0008083">
    <property type="term" value="F:growth factor activity"/>
    <property type="evidence" value="ECO:0007669"/>
    <property type="project" value="InterPro"/>
</dbReference>
<evidence type="ECO:0000313" key="8">
    <source>
        <dbReference type="EMBL" id="AMN16083.1"/>
    </source>
</evidence>
<dbReference type="EMBL" id="KU738897">
    <property type="protein sequence ID" value="AMN15393.1"/>
    <property type="molecule type" value="Genomic_DNA"/>
</dbReference>
<dbReference type="InterPro" id="IPR008996">
    <property type="entry name" value="IL1/FGF"/>
</dbReference>